<reference evidence="1 2" key="1">
    <citation type="journal article" date="2016" name="Mol. Biol. Evol.">
        <title>Comparative Genomics of Early-Diverging Mushroom-Forming Fungi Provides Insights into the Origins of Lignocellulose Decay Capabilities.</title>
        <authorList>
            <person name="Nagy L.G."/>
            <person name="Riley R."/>
            <person name="Tritt A."/>
            <person name="Adam C."/>
            <person name="Daum C."/>
            <person name="Floudas D."/>
            <person name="Sun H."/>
            <person name="Yadav J.S."/>
            <person name="Pangilinan J."/>
            <person name="Larsson K.H."/>
            <person name="Matsuura K."/>
            <person name="Barry K."/>
            <person name="Labutti K."/>
            <person name="Kuo R."/>
            <person name="Ohm R.A."/>
            <person name="Bhattacharya S.S."/>
            <person name="Shirouzu T."/>
            <person name="Yoshinaga Y."/>
            <person name="Martin F.M."/>
            <person name="Grigoriev I.V."/>
            <person name="Hibbett D.S."/>
        </authorList>
    </citation>
    <scope>NUCLEOTIDE SEQUENCE [LARGE SCALE GENOMIC DNA]</scope>
    <source>
        <strain evidence="1 2">HHB10207 ss-3</strain>
    </source>
</reference>
<name>A0A165WIQ6_9AGAM</name>
<dbReference type="EMBL" id="KV428745">
    <property type="protein sequence ID" value="KZT31200.1"/>
    <property type="molecule type" value="Genomic_DNA"/>
</dbReference>
<protein>
    <submittedName>
        <fullName evidence="1">Uncharacterized protein</fullName>
    </submittedName>
</protein>
<evidence type="ECO:0000313" key="1">
    <source>
        <dbReference type="EMBL" id="KZT31200.1"/>
    </source>
</evidence>
<accession>A0A165WIQ6</accession>
<dbReference type="AlphaFoldDB" id="A0A165WIQ6"/>
<evidence type="ECO:0000313" key="2">
    <source>
        <dbReference type="Proteomes" id="UP000076798"/>
    </source>
</evidence>
<organism evidence="1 2">
    <name type="scientific">Sistotremastrum suecicum HHB10207 ss-3</name>
    <dbReference type="NCBI Taxonomy" id="1314776"/>
    <lineage>
        <taxon>Eukaryota</taxon>
        <taxon>Fungi</taxon>
        <taxon>Dikarya</taxon>
        <taxon>Basidiomycota</taxon>
        <taxon>Agaricomycotina</taxon>
        <taxon>Agaricomycetes</taxon>
        <taxon>Sistotremastrales</taxon>
        <taxon>Sistotremastraceae</taxon>
        <taxon>Sistotremastrum</taxon>
    </lineage>
</organism>
<gene>
    <name evidence="1" type="ORF">SISSUDRAFT_1067975</name>
</gene>
<proteinExistence type="predicted"/>
<keyword evidence="2" id="KW-1185">Reference proteome</keyword>
<sequence length="265" mass="30747">MDWTLKPYTYLDLIAEASDPTLLDRAVASLSYGDWVQYGDGSPDQFRKVYTRLMSTDTTFRVKETVAARIGRFSEWIHERRREMEENRENRADQDRWTRQGDVYWMARSKEREEEAEKEEEEKGRAIQVTEFFLGQRIRTDTISQHFTPTWENCTFILHLLTLPFDQFIAKCLCINDQNVRFGNHDDIFYRSVEHCDYLLRAAKRPDDVTHISKCAWVGSGLIRSVQTGSEAAPISKLPDACKDRVRTVQTGSVTTKSDQAGISE</sequence>
<dbReference type="Proteomes" id="UP000076798">
    <property type="component" value="Unassembled WGS sequence"/>
</dbReference>